<evidence type="ECO:0000313" key="11">
    <source>
        <dbReference type="EMBL" id="KAK7403130.1"/>
    </source>
</evidence>
<comment type="similarity">
    <text evidence="1">Belongs to the CEF1 family.</text>
</comment>
<evidence type="ECO:0000313" key="12">
    <source>
        <dbReference type="Proteomes" id="UP001498476"/>
    </source>
</evidence>
<feature type="compositionally biased region" description="Basic and acidic residues" evidence="8">
    <location>
        <begin position="129"/>
        <end position="152"/>
    </location>
</feature>
<evidence type="ECO:0000256" key="1">
    <source>
        <dbReference type="ARBA" id="ARBA00010506"/>
    </source>
</evidence>
<keyword evidence="2" id="KW-0507">mRNA processing</keyword>
<dbReference type="PANTHER" id="PTHR45885:SF1">
    <property type="entry name" value="CELL DIVISION CYCLE 5-LIKE PROTEIN"/>
    <property type="match status" value="1"/>
</dbReference>
<dbReference type="SUPFAM" id="SSF46689">
    <property type="entry name" value="Homeodomain-like"/>
    <property type="match status" value="1"/>
</dbReference>
<gene>
    <name evidence="11" type="primary">CEF1</name>
    <name evidence="11" type="ORF">QQX98_011120</name>
</gene>
<keyword evidence="6" id="KW-0508">mRNA splicing</keyword>
<organism evidence="11 12">
    <name type="scientific">Neonectria punicea</name>
    <dbReference type="NCBI Taxonomy" id="979145"/>
    <lineage>
        <taxon>Eukaryota</taxon>
        <taxon>Fungi</taxon>
        <taxon>Dikarya</taxon>
        <taxon>Ascomycota</taxon>
        <taxon>Pezizomycotina</taxon>
        <taxon>Sordariomycetes</taxon>
        <taxon>Hypocreomycetidae</taxon>
        <taxon>Hypocreales</taxon>
        <taxon>Nectriaceae</taxon>
        <taxon>Neonectria</taxon>
    </lineage>
</organism>
<keyword evidence="5" id="KW-0238">DNA-binding</keyword>
<feature type="compositionally biased region" description="Basic and acidic residues" evidence="8">
    <location>
        <begin position="263"/>
        <end position="283"/>
    </location>
</feature>
<evidence type="ECO:0000256" key="5">
    <source>
        <dbReference type="ARBA" id="ARBA00023125"/>
    </source>
</evidence>
<evidence type="ECO:0000256" key="7">
    <source>
        <dbReference type="ARBA" id="ARBA00023242"/>
    </source>
</evidence>
<keyword evidence="3" id="KW-0747">Spliceosome</keyword>
<feature type="domain" description="Myb-like" evidence="9">
    <location>
        <begin position="1"/>
        <end position="52"/>
    </location>
</feature>
<evidence type="ECO:0000256" key="6">
    <source>
        <dbReference type="ARBA" id="ARBA00023187"/>
    </source>
</evidence>
<dbReference type="CDD" id="cd00167">
    <property type="entry name" value="SANT"/>
    <property type="match status" value="1"/>
</dbReference>
<feature type="region of interest" description="Disordered" evidence="8">
    <location>
        <begin position="106"/>
        <end position="191"/>
    </location>
</feature>
<feature type="region of interest" description="Disordered" evidence="8">
    <location>
        <begin position="427"/>
        <end position="455"/>
    </location>
</feature>
<dbReference type="PROSITE" id="PS51294">
    <property type="entry name" value="HTH_MYB"/>
    <property type="match status" value="2"/>
</dbReference>
<feature type="domain" description="HTH myb-type" evidence="10">
    <location>
        <begin position="57"/>
        <end position="106"/>
    </location>
</feature>
<dbReference type="Proteomes" id="UP001498476">
    <property type="component" value="Unassembled WGS sequence"/>
</dbReference>
<evidence type="ECO:0000256" key="8">
    <source>
        <dbReference type="SAM" id="MobiDB-lite"/>
    </source>
</evidence>
<dbReference type="CDD" id="cd11659">
    <property type="entry name" value="SANT_CDC5_II"/>
    <property type="match status" value="1"/>
</dbReference>
<reference evidence="11 12" key="1">
    <citation type="journal article" date="2025" name="Microbiol. Resour. Announc.">
        <title>Draft genome sequences for Neonectria magnoliae and Neonectria punicea, canker pathogens of Liriodendron tulipifera and Acer saccharum in West Virginia.</title>
        <authorList>
            <person name="Petronek H.M."/>
            <person name="Kasson M.T."/>
            <person name="Metheny A.M."/>
            <person name="Stauder C.M."/>
            <person name="Lovett B."/>
            <person name="Lynch S.C."/>
            <person name="Garnas J.R."/>
            <person name="Kasson L.R."/>
            <person name="Stajich J.E."/>
        </authorList>
    </citation>
    <scope>NUCLEOTIDE SEQUENCE [LARGE SCALE GENOMIC DNA]</scope>
    <source>
        <strain evidence="11 12">NRRL 64653</strain>
    </source>
</reference>
<feature type="compositionally biased region" description="Basic and acidic residues" evidence="8">
    <location>
        <begin position="523"/>
        <end position="534"/>
    </location>
</feature>
<dbReference type="PROSITE" id="PS50090">
    <property type="entry name" value="MYB_LIKE"/>
    <property type="match status" value="2"/>
</dbReference>
<dbReference type="InterPro" id="IPR001005">
    <property type="entry name" value="SANT/Myb"/>
</dbReference>
<dbReference type="Pfam" id="PF13921">
    <property type="entry name" value="Myb_DNA-bind_6"/>
    <property type="match status" value="1"/>
</dbReference>
<keyword evidence="12" id="KW-1185">Reference proteome</keyword>
<dbReference type="InterPro" id="IPR017930">
    <property type="entry name" value="Myb_dom"/>
</dbReference>
<feature type="domain" description="HTH myb-type" evidence="10">
    <location>
        <begin position="1"/>
        <end position="56"/>
    </location>
</feature>
<protein>
    <submittedName>
        <fullName evidence="11">Pre-mRNA-splicing factor cef1</fullName>
    </submittedName>
</protein>
<evidence type="ECO:0000256" key="4">
    <source>
        <dbReference type="ARBA" id="ARBA00022737"/>
    </source>
</evidence>
<dbReference type="Pfam" id="PF11831">
    <property type="entry name" value="Myb_Cef"/>
    <property type="match status" value="1"/>
</dbReference>
<proteinExistence type="inferred from homology"/>
<dbReference type="SMART" id="SM00717">
    <property type="entry name" value="SANT"/>
    <property type="match status" value="2"/>
</dbReference>
<dbReference type="InterPro" id="IPR047242">
    <property type="entry name" value="CDC5L/Cef1"/>
</dbReference>
<dbReference type="InterPro" id="IPR047240">
    <property type="entry name" value="SANT_CDC5L_II"/>
</dbReference>
<evidence type="ECO:0000256" key="2">
    <source>
        <dbReference type="ARBA" id="ARBA00022664"/>
    </source>
</evidence>
<keyword evidence="7" id="KW-0539">Nucleus</keyword>
<dbReference type="InterPro" id="IPR021786">
    <property type="entry name" value="Cdc5p/Cef1_C"/>
</dbReference>
<feature type="region of interest" description="Disordered" evidence="8">
    <location>
        <begin position="247"/>
        <end position="313"/>
    </location>
</feature>
<evidence type="ECO:0000259" key="10">
    <source>
        <dbReference type="PROSITE" id="PS51294"/>
    </source>
</evidence>
<accession>A0ABR1GN15</accession>
<dbReference type="EMBL" id="JAZAVJ010000262">
    <property type="protein sequence ID" value="KAK7403130.1"/>
    <property type="molecule type" value="Genomic_DNA"/>
</dbReference>
<dbReference type="InterPro" id="IPR009057">
    <property type="entry name" value="Homeodomain-like_sf"/>
</dbReference>
<sequence>MPVVKGGVWTNIEDEILKASVSKYGLNQWARVSSLLARKTPKQCKARWSEWLDPSIKKIEWSKEEDEKLLHLAKIMPTQWRTIAPIVGRTANQCLERYQKLLDEAESRESSGLGLTGPDGGETQAPSADDVRRLRPGELDPDPETKPARPDTIDLDEDEKEMLSEARARLANTQGKKAKRKARERQQEESRRLAALQKRRELKTAGINVKVTTRKKGEMDYNADIPFEKRALTGFYDTSEELVLNEAQRAAFDPRKQQLANKRKGDGEDDNGRKRQKNDKDSASESTKAALKAGQLQKIREAEQSSKRRSLVLPAPQVSEGELEDIVKMGKMGEAANIRARESENDATRGLVSTYSTLNSNAPIRTPKAPEQDDHIVNEIRNIRALNDTQSALLGGENTPLHQGTASTGFDGITPRKQTMATPNPMATPLRGANGVGATPRQPGQTPMRTPRDTLALNQDDNMSMVSATPRDIKMRDLAMRNQLRSGLSSLPKPKDVEWEFDIPDEQREAMELENAVEEDAEERDRRERERREAEEAIEFRRRTQVMQRSLPRPAAVDVAELLKKANALTNAAEVLIAKESAALMANDAMKYPLPGAQVRGAPKVLPQLDDDSLAEARLLILSETKPLPSLEHIQSAFEARASSSLLLGLGCYNDDEEEEGVAMAAAFESVQESIMASAEQGAKLEKKLSLHLGGYQKRQKMLKDKVGDASDALEKARVALSAFKTLAISEDVAIERRLSALREEVGFVTRREREAQEGYRKAKGELDALLADGVNGFH</sequence>
<keyword evidence="4" id="KW-0677">Repeat</keyword>
<dbReference type="Gene3D" id="1.10.10.60">
    <property type="entry name" value="Homeodomain-like"/>
    <property type="match status" value="2"/>
</dbReference>
<evidence type="ECO:0000256" key="3">
    <source>
        <dbReference type="ARBA" id="ARBA00022728"/>
    </source>
</evidence>
<feature type="domain" description="Myb-like" evidence="9">
    <location>
        <begin position="53"/>
        <end position="102"/>
    </location>
</feature>
<dbReference type="PANTHER" id="PTHR45885">
    <property type="entry name" value="CELL DIVISION CYCLE 5-LIKE PROTEIN"/>
    <property type="match status" value="1"/>
</dbReference>
<name>A0ABR1GN15_9HYPO</name>
<feature type="region of interest" description="Disordered" evidence="8">
    <location>
        <begin position="515"/>
        <end position="534"/>
    </location>
</feature>
<evidence type="ECO:0000259" key="9">
    <source>
        <dbReference type="PROSITE" id="PS50090"/>
    </source>
</evidence>
<comment type="caution">
    <text evidence="11">The sequence shown here is derived from an EMBL/GenBank/DDBJ whole genome shotgun (WGS) entry which is preliminary data.</text>
</comment>